<reference evidence="2" key="1">
    <citation type="journal article" date="2019" name="Int. J. Syst. Evol. Microbiol.">
        <title>The Global Catalogue of Microorganisms (GCM) 10K type strain sequencing project: providing services to taxonomists for standard genome sequencing and annotation.</title>
        <authorList>
            <consortium name="The Broad Institute Genomics Platform"/>
            <consortium name="The Broad Institute Genome Sequencing Center for Infectious Disease"/>
            <person name="Wu L."/>
            <person name="Ma J."/>
        </authorList>
    </citation>
    <scope>NUCLEOTIDE SEQUENCE [LARGE SCALE GENOMIC DNA]</scope>
    <source>
        <strain evidence="2">KCTC 62102</strain>
    </source>
</reference>
<protein>
    <submittedName>
        <fullName evidence="1">Uncharacterized protein</fullName>
    </submittedName>
</protein>
<dbReference type="EMBL" id="JBHRSM010000053">
    <property type="protein sequence ID" value="MFC3088511.1"/>
    <property type="molecule type" value="Genomic_DNA"/>
</dbReference>
<organism evidence="1 2">
    <name type="scientific">Tabrizicola soli</name>
    <dbReference type="NCBI Taxonomy" id="2185115"/>
    <lineage>
        <taxon>Bacteria</taxon>
        <taxon>Pseudomonadati</taxon>
        <taxon>Pseudomonadota</taxon>
        <taxon>Alphaproteobacteria</taxon>
        <taxon>Rhodobacterales</taxon>
        <taxon>Paracoccaceae</taxon>
        <taxon>Tabrizicola</taxon>
    </lineage>
</organism>
<comment type="caution">
    <text evidence="1">The sequence shown here is derived from an EMBL/GenBank/DDBJ whole genome shotgun (WGS) entry which is preliminary data.</text>
</comment>
<evidence type="ECO:0000313" key="1">
    <source>
        <dbReference type="EMBL" id="MFC3088511.1"/>
    </source>
</evidence>
<name>A0ABV7E1K1_9RHOB</name>
<proteinExistence type="predicted"/>
<accession>A0ABV7E1K1</accession>
<dbReference type="Proteomes" id="UP001595445">
    <property type="component" value="Unassembled WGS sequence"/>
</dbReference>
<evidence type="ECO:0000313" key="2">
    <source>
        <dbReference type="Proteomes" id="UP001595445"/>
    </source>
</evidence>
<gene>
    <name evidence="1" type="ORF">ACFOD6_20935</name>
</gene>
<sequence>MTQEQQIAGQSVSLVAAALFAGRSDVDVWAALDAENLALEAALDEGRLRDASRHLTRVEALTGEVKRRASA</sequence>
<keyword evidence="2" id="KW-1185">Reference proteome</keyword>
<dbReference type="RefSeq" id="WP_197644688.1">
    <property type="nucleotide sequence ID" value="NZ_JAEACP010000012.1"/>
</dbReference>